<dbReference type="GeneID" id="24108972"/>
<reference evidence="4" key="1">
    <citation type="journal article" date="2013" name="Genome Announc.">
        <title>Draft genome sequence of the basidiomycetous yeast-like fungus Pseudozyma hubeiensis SY62, which produces an abundant amount of the biosurfactant mannosylerythritol lipids.</title>
        <authorList>
            <person name="Konishi M."/>
            <person name="Hatada Y."/>
            <person name="Horiuchi J."/>
        </authorList>
    </citation>
    <scope>NUCLEOTIDE SEQUENCE [LARGE SCALE GENOMIC DNA]</scope>
    <source>
        <strain evidence="4">SY62</strain>
    </source>
</reference>
<evidence type="ECO:0000313" key="3">
    <source>
        <dbReference type="EMBL" id="GAC96106.1"/>
    </source>
</evidence>
<dbReference type="OrthoDB" id="2550388at2759"/>
<dbReference type="EMBL" id="DF238801">
    <property type="protein sequence ID" value="GAC96106.1"/>
    <property type="molecule type" value="Genomic_DNA"/>
</dbReference>
<dbReference type="AlphaFoldDB" id="R9P416"/>
<feature type="region of interest" description="Disordered" evidence="1">
    <location>
        <begin position="1"/>
        <end position="20"/>
    </location>
</feature>
<organism evidence="3 4">
    <name type="scientific">Pseudozyma hubeiensis (strain SY62)</name>
    <name type="common">Yeast</name>
    <dbReference type="NCBI Taxonomy" id="1305764"/>
    <lineage>
        <taxon>Eukaryota</taxon>
        <taxon>Fungi</taxon>
        <taxon>Dikarya</taxon>
        <taxon>Basidiomycota</taxon>
        <taxon>Ustilaginomycotina</taxon>
        <taxon>Ustilaginomycetes</taxon>
        <taxon>Ustilaginales</taxon>
        <taxon>Ustilaginaceae</taxon>
        <taxon>Pseudozyma</taxon>
    </lineage>
</organism>
<evidence type="ECO:0000256" key="1">
    <source>
        <dbReference type="SAM" id="MobiDB-lite"/>
    </source>
</evidence>
<feature type="compositionally biased region" description="Low complexity" evidence="1">
    <location>
        <begin position="246"/>
        <end position="268"/>
    </location>
</feature>
<gene>
    <name evidence="3" type="ORF">PHSY_003686</name>
</gene>
<keyword evidence="2" id="KW-0812">Transmembrane</keyword>
<dbReference type="eggNOG" id="ENOG502QYBA">
    <property type="taxonomic scope" value="Eukaryota"/>
</dbReference>
<protein>
    <submittedName>
        <fullName evidence="3">Alpha-1,2-mannosidase</fullName>
    </submittedName>
</protein>
<keyword evidence="2" id="KW-1133">Transmembrane helix</keyword>
<accession>R9P416</accession>
<dbReference type="RefSeq" id="XP_012189693.1">
    <property type="nucleotide sequence ID" value="XM_012334303.1"/>
</dbReference>
<feature type="region of interest" description="Disordered" evidence="1">
    <location>
        <begin position="92"/>
        <end position="112"/>
    </location>
</feature>
<feature type="compositionally biased region" description="Basic and acidic residues" evidence="1">
    <location>
        <begin position="1"/>
        <end position="14"/>
    </location>
</feature>
<name>R9P416_PSEHS</name>
<keyword evidence="2" id="KW-0472">Membrane</keyword>
<feature type="transmembrane region" description="Helical" evidence="2">
    <location>
        <begin position="430"/>
        <end position="449"/>
    </location>
</feature>
<keyword evidence="4" id="KW-1185">Reference proteome</keyword>
<feature type="region of interest" description="Disordered" evidence="1">
    <location>
        <begin position="245"/>
        <end position="271"/>
    </location>
</feature>
<evidence type="ECO:0000256" key="2">
    <source>
        <dbReference type="SAM" id="Phobius"/>
    </source>
</evidence>
<dbReference type="Proteomes" id="UP000014071">
    <property type="component" value="Unassembled WGS sequence"/>
</dbReference>
<sequence>MKEQFERQDDKLDPEAANPEIGVGCSSPTYCTLSSLSHFGFLILLAIFQPLSLRLLSCVAAMPPLPLNGSSYPPSTSAYQPLLNADDQDDIEASHSSSRRVSRRTFSSSPYRARANDPTDLLQTFLSDTRSTDAAGTSKRLYLRITVGEGRKKIELPLPVMTMQDSLPFALADDVPCLRGLPGSGACGWKEKLSALVHELTGSSSSTSHPGKASALQVWNASHSKPLYATPEEIDRYHTRLRNSDLHPWTPLNTTTTSATQPPSTHTANPDEEVDKLFTASGSQSDFDLSSVFSRSRPRKATRLVSSALQEAFERFADDRHFSKWLVCRNVVWGWHLERLRRKVEELVKEVEVDRKGKGKSVDVGAEERVEVKVIGLDDERVYHVVWSPIVFLTSRAPRMFDSRISLLALMGSGTAFVVAVVLGMLSNTLLIIVVLLALCSWSTLTWLVRTQQSCVYDTVGTAWSLAPRWVKVPDVDPAWDRERVVETLKVDAGSGGPVGKVERRGPNGDWFVQRGMDPEEWLQSYRERLMQWVRE</sequence>
<evidence type="ECO:0000313" key="4">
    <source>
        <dbReference type="Proteomes" id="UP000014071"/>
    </source>
</evidence>
<proteinExistence type="predicted"/>
<feature type="transmembrane region" description="Helical" evidence="2">
    <location>
        <begin position="405"/>
        <end position="424"/>
    </location>
</feature>
<dbReference type="HOGENOM" id="CLU_576359_0_0_1"/>